<dbReference type="InterPro" id="IPR050277">
    <property type="entry name" value="Sodium:Solute_Symporter"/>
</dbReference>
<dbReference type="Pfam" id="PF13937">
    <property type="entry name" value="DUF4212"/>
    <property type="match status" value="1"/>
</dbReference>
<feature type="transmembrane region" description="Helical" evidence="8">
    <location>
        <begin position="217"/>
        <end position="237"/>
    </location>
</feature>
<feature type="transmembrane region" description="Helical" evidence="8">
    <location>
        <begin position="154"/>
        <end position="173"/>
    </location>
</feature>
<dbReference type="InterPro" id="IPR019886">
    <property type="entry name" value="Na_symporter_ssu"/>
</dbReference>
<dbReference type="PANTHER" id="PTHR48086">
    <property type="entry name" value="SODIUM/PROLINE SYMPORTER-RELATED"/>
    <property type="match status" value="1"/>
</dbReference>
<keyword evidence="6 8" id="KW-0472">Membrane</keyword>
<dbReference type="PROSITE" id="PS50283">
    <property type="entry name" value="NA_SOLUT_SYMP_3"/>
    <property type="match status" value="1"/>
</dbReference>
<feature type="transmembrane region" description="Helical" evidence="8">
    <location>
        <begin position="528"/>
        <end position="550"/>
    </location>
</feature>
<dbReference type="PANTHER" id="PTHR48086:SF5">
    <property type="entry name" value="NA(+):SOLUTE SYMPORTER (SSF FAMILY)"/>
    <property type="match status" value="1"/>
</dbReference>
<dbReference type="AlphaFoldDB" id="D8JYA3"/>
<feature type="transmembrane region" description="Helical" evidence="8">
    <location>
        <begin position="289"/>
        <end position="307"/>
    </location>
</feature>
<feature type="transmembrane region" description="Helical" evidence="8">
    <location>
        <begin position="193"/>
        <end position="211"/>
    </location>
</feature>
<dbReference type="NCBIfam" id="TIGR03647">
    <property type="entry name" value="Na_symport_sm"/>
    <property type="match status" value="1"/>
</dbReference>
<evidence type="ECO:0000256" key="5">
    <source>
        <dbReference type="ARBA" id="ARBA00022989"/>
    </source>
</evidence>
<dbReference type="GO" id="GO:0022857">
    <property type="term" value="F:transmembrane transporter activity"/>
    <property type="evidence" value="ECO:0007669"/>
    <property type="project" value="InterPro"/>
</dbReference>
<evidence type="ECO:0000256" key="7">
    <source>
        <dbReference type="RuleBase" id="RU362091"/>
    </source>
</evidence>
<dbReference type="HOGENOM" id="CLU_018808_8_2_5"/>
<feature type="transmembrane region" description="Helical" evidence="8">
    <location>
        <begin position="327"/>
        <end position="346"/>
    </location>
</feature>
<comment type="subcellular location">
    <subcellularLocation>
        <location evidence="1">Membrane</location>
        <topology evidence="1">Multi-pass membrane protein</topology>
    </subcellularLocation>
</comment>
<keyword evidence="4 8" id="KW-0812">Transmembrane</keyword>
<comment type="similarity">
    <text evidence="2 7">Belongs to the sodium:solute symporter (SSF) (TC 2.A.21) family.</text>
</comment>
<feature type="transmembrane region" description="Helical" evidence="8">
    <location>
        <begin position="474"/>
        <end position="492"/>
    </location>
</feature>
<gene>
    <name evidence="10" type="ordered locus">Hden_3516</name>
</gene>
<feature type="transmembrane region" description="Helical" evidence="8">
    <location>
        <begin position="113"/>
        <end position="134"/>
    </location>
</feature>
<evidence type="ECO:0000256" key="6">
    <source>
        <dbReference type="ARBA" id="ARBA00023136"/>
    </source>
</evidence>
<evidence type="ECO:0000256" key="4">
    <source>
        <dbReference type="ARBA" id="ARBA00022692"/>
    </source>
</evidence>
<evidence type="ECO:0000256" key="8">
    <source>
        <dbReference type="SAM" id="Phobius"/>
    </source>
</evidence>
<feature type="transmembrane region" description="Helical" evidence="8">
    <location>
        <begin position="611"/>
        <end position="632"/>
    </location>
</feature>
<name>D8JYA3_HYPDA</name>
<dbReference type="InterPro" id="IPR001734">
    <property type="entry name" value="Na/solute_symporter"/>
</dbReference>
<sequence>MRRQGDITDASRPSRSLIIAGVAIWLVVTLALPLSALTLNFFRLGGSPLGFWIAAQGSLIALVLLAFFYAWRAGGVAPAERVWPSFAFAGEATGAAAIIGFTGFIAAIGYDALALPLGLVSGLTLLAILVAPRFVLYPVRSIGGFFAIRYGGNLARRLALLITTAATIVLLAADLKAGAYAMQSLARIESAEAVTILVVSVAAVWLVGSVLNVRTLAGISFAAMVIGVLVTLAAIAARAQGWTIPHLTLGAALENHLSLNMTLVVNRLADVDALTALASPFLQLSMRNFAGLLLAVAFGVVAAPHLLGRHVSQAAVAPGGAVRRTAWALVGVAVVVVSLPPLAVYSRVAFETVLSKGIEDAVIPKKFAEASDLGWVKICDKNSRNVAELATACANAPEQRGFLRLQDLVFSTDGFVVAAPYMAAVERALQYPLLIAVVIATLLMGNALLASLVDADAEVRKGGAPGQGELDFRSATLGASVLAGGSIIASVSTLGSGLLFAEGFALIAAGLFVPIVLGLYWRHMNSAGAIAAMAMGTLIALAYMLGVHVWPVEFYRISGLFSDAGEEAAQQFSDLDAAFSAAADPQARAAAWSALRDYAATVANWGGLKPAAIVLITVPVSLLVSIAVSLLFRNRKSVQPAG</sequence>
<accession>D8JYA3</accession>
<dbReference type="eggNOG" id="COG4327">
    <property type="taxonomic scope" value="Bacteria"/>
</dbReference>
<protein>
    <submittedName>
        <fullName evidence="10">Putative solute symporter protein</fullName>
    </submittedName>
</protein>
<feature type="transmembrane region" description="Helical" evidence="8">
    <location>
        <begin position="83"/>
        <end position="106"/>
    </location>
</feature>
<keyword evidence="3" id="KW-0813">Transport</keyword>
<feature type="transmembrane region" description="Helical" evidence="8">
    <location>
        <begin position="431"/>
        <end position="453"/>
    </location>
</feature>
<evidence type="ECO:0000259" key="9">
    <source>
        <dbReference type="Pfam" id="PF13937"/>
    </source>
</evidence>
<dbReference type="EMBL" id="CP002083">
    <property type="protein sequence ID" value="ADJ25307.1"/>
    <property type="molecule type" value="Genomic_DNA"/>
</dbReference>
<dbReference type="Pfam" id="PF00474">
    <property type="entry name" value="SSF"/>
    <property type="match status" value="1"/>
</dbReference>
<dbReference type="STRING" id="582899.Hden_3516"/>
<feature type="transmembrane region" description="Helical" evidence="8">
    <location>
        <begin position="17"/>
        <end position="42"/>
    </location>
</feature>
<evidence type="ECO:0000256" key="3">
    <source>
        <dbReference type="ARBA" id="ARBA00022448"/>
    </source>
</evidence>
<dbReference type="RefSeq" id="WP_013217466.1">
    <property type="nucleotide sequence ID" value="NC_014313.1"/>
</dbReference>
<reference evidence="11" key="1">
    <citation type="journal article" date="2011" name="J. Bacteriol.">
        <title>Genome sequences of eight morphologically diverse alphaproteobacteria.</title>
        <authorList>
            <consortium name="US DOE Joint Genome Institute"/>
            <person name="Brown P.J."/>
            <person name="Kysela D.T."/>
            <person name="Buechlein A."/>
            <person name="Hemmerich C."/>
            <person name="Brun Y.V."/>
        </authorList>
    </citation>
    <scope>NUCLEOTIDE SEQUENCE [LARGE SCALE GENOMIC DNA]</scope>
    <source>
        <strain evidence="11">ATCC 51888 / DSM 1869 / NCIB 11706 / TK 0415</strain>
    </source>
</reference>
<dbReference type="KEGG" id="hdn:Hden_3516"/>
<feature type="transmembrane region" description="Helical" evidence="8">
    <location>
        <begin position="498"/>
        <end position="521"/>
    </location>
</feature>
<dbReference type="eggNOG" id="COG4147">
    <property type="taxonomic scope" value="Bacteria"/>
</dbReference>
<keyword evidence="11" id="KW-1185">Reference proteome</keyword>
<evidence type="ECO:0000256" key="1">
    <source>
        <dbReference type="ARBA" id="ARBA00004141"/>
    </source>
</evidence>
<dbReference type="Gene3D" id="1.20.1730.10">
    <property type="entry name" value="Sodium/glucose cotransporter"/>
    <property type="match status" value="1"/>
</dbReference>
<evidence type="ECO:0000313" key="10">
    <source>
        <dbReference type="EMBL" id="ADJ25307.1"/>
    </source>
</evidence>
<feature type="domain" description="Sodium symporter small subunit" evidence="9">
    <location>
        <begin position="15"/>
        <end position="72"/>
    </location>
</feature>
<dbReference type="GO" id="GO:0005886">
    <property type="term" value="C:plasma membrane"/>
    <property type="evidence" value="ECO:0007669"/>
    <property type="project" value="TreeGrafter"/>
</dbReference>
<dbReference type="Proteomes" id="UP000002033">
    <property type="component" value="Chromosome"/>
</dbReference>
<organism evidence="10 11">
    <name type="scientific">Hyphomicrobium denitrificans (strain ATCC 51888 / DSM 1869 / NCIMB 11706 / TK 0415)</name>
    <dbReference type="NCBI Taxonomy" id="582899"/>
    <lineage>
        <taxon>Bacteria</taxon>
        <taxon>Pseudomonadati</taxon>
        <taxon>Pseudomonadota</taxon>
        <taxon>Alphaproteobacteria</taxon>
        <taxon>Hyphomicrobiales</taxon>
        <taxon>Hyphomicrobiaceae</taxon>
        <taxon>Hyphomicrobium</taxon>
    </lineage>
</organism>
<proteinExistence type="inferred from homology"/>
<evidence type="ECO:0000313" key="11">
    <source>
        <dbReference type="Proteomes" id="UP000002033"/>
    </source>
</evidence>
<feature type="transmembrane region" description="Helical" evidence="8">
    <location>
        <begin position="49"/>
        <end position="71"/>
    </location>
</feature>
<keyword evidence="5 8" id="KW-1133">Transmembrane helix</keyword>
<dbReference type="OrthoDB" id="9797746at2"/>
<evidence type="ECO:0000256" key="2">
    <source>
        <dbReference type="ARBA" id="ARBA00006434"/>
    </source>
</evidence>
<dbReference type="InterPro" id="IPR038377">
    <property type="entry name" value="Na/Glc_symporter_sf"/>
</dbReference>